<dbReference type="CDD" id="cd04301">
    <property type="entry name" value="NAT_SF"/>
    <property type="match status" value="1"/>
</dbReference>
<protein>
    <recommendedName>
        <fullName evidence="2">N-acetyltransferase domain-containing protein</fullName>
    </recommendedName>
</protein>
<feature type="region of interest" description="Disordered" evidence="1">
    <location>
        <begin position="385"/>
        <end position="439"/>
    </location>
</feature>
<feature type="compositionally biased region" description="Basic residues" evidence="1">
    <location>
        <begin position="402"/>
        <end position="413"/>
    </location>
</feature>
<dbReference type="Proteomes" id="UP000570595">
    <property type="component" value="Unassembled WGS sequence"/>
</dbReference>
<gene>
    <name evidence="3" type="ORF">FOZ61_006087</name>
</gene>
<evidence type="ECO:0000256" key="1">
    <source>
        <dbReference type="SAM" id="MobiDB-lite"/>
    </source>
</evidence>
<dbReference type="SUPFAM" id="SSF55729">
    <property type="entry name" value="Acyl-CoA N-acyltransferases (Nat)"/>
    <property type="match status" value="1"/>
</dbReference>
<feature type="domain" description="N-acetyltransferase" evidence="2">
    <location>
        <begin position="135"/>
        <end position="216"/>
    </location>
</feature>
<dbReference type="Gene3D" id="3.40.630.30">
    <property type="match status" value="1"/>
</dbReference>
<dbReference type="PROSITE" id="PS51186">
    <property type="entry name" value="GNAT"/>
    <property type="match status" value="1"/>
</dbReference>
<name>A0A7J6MC88_PEROL</name>
<accession>A0A7J6MC88</accession>
<comment type="caution">
    <text evidence="3">The sequence shown here is derived from an EMBL/GenBank/DDBJ whole genome shotgun (WGS) entry which is preliminary data.</text>
</comment>
<evidence type="ECO:0000259" key="2">
    <source>
        <dbReference type="PROSITE" id="PS51186"/>
    </source>
</evidence>
<dbReference type="Pfam" id="PF00583">
    <property type="entry name" value="Acetyltransf_1"/>
    <property type="match status" value="1"/>
</dbReference>
<evidence type="ECO:0000313" key="4">
    <source>
        <dbReference type="Proteomes" id="UP000570595"/>
    </source>
</evidence>
<evidence type="ECO:0000313" key="3">
    <source>
        <dbReference type="EMBL" id="KAF4668621.1"/>
    </source>
</evidence>
<dbReference type="AlphaFoldDB" id="A0A7J6MC88"/>
<dbReference type="GO" id="GO:0016747">
    <property type="term" value="F:acyltransferase activity, transferring groups other than amino-acyl groups"/>
    <property type="evidence" value="ECO:0007669"/>
    <property type="project" value="InterPro"/>
</dbReference>
<dbReference type="EMBL" id="JABAHT010000034">
    <property type="protein sequence ID" value="KAF4668621.1"/>
    <property type="molecule type" value="Genomic_DNA"/>
</dbReference>
<proteinExistence type="predicted"/>
<sequence length="468" mass="51043">MLTVLPRQQQRFSHTVVDVVEMPILAHLISDAIRNAIEAKVSEVPEPSEEKPDRETDVTVHWSSTVVESWGSLKLNGGRLESHTYSSDFRVCKAELVTESNVVAVVVMTVPADFIVKEVEDAIKAKMPEPSKKMKDGIIGHIDYIEVAPSLRGKGIGGALLSVTFKQLREGYPKLVAVYLAVLAVNLPATALYEKSGFVKVLDRVITISWMGEVVQTDCVGDLGHYVLIGSDRPSSDPDEPGGIPICGMDANLRLALFNHENGADVYIMLLRPSGNTDDPDSAVGSVFLDSDPTSVPVRLGPTIDDDEWLTLEYGEAVRWDPESVLHLGDSHTATVSLGNYSSLTPQALLRRSQFLSSSAATEGDTDSNDSRSATAFNTEINRRVSAASSDCQSSLGNSSPKSRKGRKRRPSSRKGVSFYDDSDPPEENCPPLKQPRRASVVQFDAEAPDITSHDFILRSLVEDPQLR</sequence>
<feature type="compositionally biased region" description="Polar residues" evidence="1">
    <location>
        <begin position="387"/>
        <end position="398"/>
    </location>
</feature>
<organism evidence="3 4">
    <name type="scientific">Perkinsus olseni</name>
    <name type="common">Perkinsus atlanticus</name>
    <dbReference type="NCBI Taxonomy" id="32597"/>
    <lineage>
        <taxon>Eukaryota</taxon>
        <taxon>Sar</taxon>
        <taxon>Alveolata</taxon>
        <taxon>Perkinsozoa</taxon>
        <taxon>Perkinsea</taxon>
        <taxon>Perkinsida</taxon>
        <taxon>Perkinsidae</taxon>
        <taxon>Perkinsus</taxon>
    </lineage>
</organism>
<dbReference type="InterPro" id="IPR000182">
    <property type="entry name" value="GNAT_dom"/>
</dbReference>
<dbReference type="InterPro" id="IPR016181">
    <property type="entry name" value="Acyl_CoA_acyltransferase"/>
</dbReference>
<reference evidence="3 4" key="1">
    <citation type="submission" date="2020-04" db="EMBL/GenBank/DDBJ databases">
        <title>Perkinsus olseni comparative genomics.</title>
        <authorList>
            <person name="Bogema D.R."/>
        </authorList>
    </citation>
    <scope>NUCLEOTIDE SEQUENCE [LARGE SCALE GENOMIC DNA]</scope>
    <source>
        <strain evidence="3">ATCC PRA-179</strain>
    </source>
</reference>